<keyword evidence="11" id="KW-1185">Reference proteome</keyword>
<evidence type="ECO:0000256" key="5">
    <source>
        <dbReference type="ARBA" id="ARBA00022801"/>
    </source>
</evidence>
<evidence type="ECO:0000256" key="9">
    <source>
        <dbReference type="RuleBase" id="RU367147"/>
    </source>
</evidence>
<dbReference type="Proteomes" id="UP000799770">
    <property type="component" value="Unassembled WGS sequence"/>
</dbReference>
<feature type="signal peptide" evidence="9">
    <location>
        <begin position="1"/>
        <end position="18"/>
    </location>
</feature>
<evidence type="ECO:0000256" key="4">
    <source>
        <dbReference type="ARBA" id="ARBA00022729"/>
    </source>
</evidence>
<evidence type="ECO:0000256" key="6">
    <source>
        <dbReference type="ARBA" id="ARBA00023180"/>
    </source>
</evidence>
<name>A0A6A5ZD85_9PLEO</name>
<comment type="subcellular location">
    <subcellularLocation>
        <location evidence="1 9">Secreted</location>
    </subcellularLocation>
</comment>
<reference evidence="10" key="1">
    <citation type="journal article" date="2020" name="Stud. Mycol.">
        <title>101 Dothideomycetes genomes: a test case for predicting lifestyles and emergence of pathogens.</title>
        <authorList>
            <person name="Haridas S."/>
            <person name="Albert R."/>
            <person name="Binder M."/>
            <person name="Bloem J."/>
            <person name="Labutti K."/>
            <person name="Salamov A."/>
            <person name="Andreopoulos B."/>
            <person name="Baker S."/>
            <person name="Barry K."/>
            <person name="Bills G."/>
            <person name="Bluhm B."/>
            <person name="Cannon C."/>
            <person name="Castanera R."/>
            <person name="Culley D."/>
            <person name="Daum C."/>
            <person name="Ezra D."/>
            <person name="Gonzalez J."/>
            <person name="Henrissat B."/>
            <person name="Kuo A."/>
            <person name="Liang C."/>
            <person name="Lipzen A."/>
            <person name="Lutzoni F."/>
            <person name="Magnuson J."/>
            <person name="Mondo S."/>
            <person name="Nolan M."/>
            <person name="Ohm R."/>
            <person name="Pangilinan J."/>
            <person name="Park H.-J."/>
            <person name="Ramirez L."/>
            <person name="Alfaro M."/>
            <person name="Sun H."/>
            <person name="Tritt A."/>
            <person name="Yoshinaga Y."/>
            <person name="Zwiers L.-H."/>
            <person name="Turgeon B."/>
            <person name="Goodwin S."/>
            <person name="Spatafora J."/>
            <person name="Crous P."/>
            <person name="Grigoriev I."/>
        </authorList>
    </citation>
    <scope>NUCLEOTIDE SEQUENCE</scope>
    <source>
        <strain evidence="10">CBS 627.86</strain>
    </source>
</reference>
<dbReference type="SUPFAM" id="SSF53474">
    <property type="entry name" value="alpha/beta-Hydrolases"/>
    <property type="match status" value="2"/>
</dbReference>
<dbReference type="AlphaFoldDB" id="A0A6A5ZD85"/>
<keyword evidence="7 9" id="KW-0119">Carbohydrate metabolism</keyword>
<evidence type="ECO:0000256" key="7">
    <source>
        <dbReference type="ARBA" id="ARBA00023277"/>
    </source>
</evidence>
<keyword evidence="2 9" id="KW-0719">Serine esterase</keyword>
<dbReference type="GO" id="GO:0005576">
    <property type="term" value="C:extracellular region"/>
    <property type="evidence" value="ECO:0007669"/>
    <property type="project" value="UniProtKB-SubCell"/>
</dbReference>
<keyword evidence="8 9" id="KW-0624">Polysaccharide degradation</keyword>
<dbReference type="Pfam" id="PF10503">
    <property type="entry name" value="Esterase_PHB"/>
    <property type="match status" value="1"/>
</dbReference>
<evidence type="ECO:0000256" key="2">
    <source>
        <dbReference type="ARBA" id="ARBA00022487"/>
    </source>
</evidence>
<dbReference type="GO" id="GO:0052689">
    <property type="term" value="F:carboxylic ester hydrolase activity"/>
    <property type="evidence" value="ECO:0007669"/>
    <property type="project" value="UniProtKB-KW"/>
</dbReference>
<comment type="similarity">
    <text evidence="9">Belongs to the carbohydrate esterase 1 (CE1) family.</text>
</comment>
<sequence length="301" mass="32395">MVCLRVLAVLASACSALANPLIKRASLQHITNSSISNPTNVGFYLYAPDNVNVTTKPGIVVAIHYCTGTAQAYYSGSPYATLAEQYGFIVIYPSSPHEGTCWDVSSKATLSHNGGGDSNAIAGMVNWTVAKYNADTEKIFVTGSSSGAMMTNVLVATYPEMFKAGIVYSGVAAGCFASPSGGVDAWNYTCQIGEVTATPEGWADIVRDMDPGYNGTRPKMQIYHGTADTALYPNNYNETIKQWAGVFDYDYTKPLKTEVDTPQTNYTRYTFGPRLQGIYAEGVGHTVPIQGSEDMKFFGFA</sequence>
<dbReference type="EMBL" id="ML977319">
    <property type="protein sequence ID" value="KAF2117175.1"/>
    <property type="molecule type" value="Genomic_DNA"/>
</dbReference>
<dbReference type="InterPro" id="IPR050955">
    <property type="entry name" value="Plant_Biomass_Hydrol_Est"/>
</dbReference>
<comment type="function">
    <text evidence="9">Esterase involved in the hydrolysis of xylan, a major structural heterogeneous polysaccharide found in plant biomass representing the second most abundant polysaccharide in the biosphere, after cellulose.</text>
</comment>
<gene>
    <name evidence="10" type="ORF">BDV96DRAFT_490258</name>
</gene>
<dbReference type="PANTHER" id="PTHR43037">
    <property type="entry name" value="UNNAMED PRODUCT-RELATED"/>
    <property type="match status" value="1"/>
</dbReference>
<dbReference type="GO" id="GO:0045493">
    <property type="term" value="P:xylan catabolic process"/>
    <property type="evidence" value="ECO:0007669"/>
    <property type="project" value="UniProtKB-UniRule"/>
</dbReference>
<accession>A0A6A5ZD85</accession>
<dbReference type="OrthoDB" id="2425929at2759"/>
<keyword evidence="3 9" id="KW-0964">Secreted</keyword>
<evidence type="ECO:0000256" key="3">
    <source>
        <dbReference type="ARBA" id="ARBA00022525"/>
    </source>
</evidence>
<dbReference type="EC" id="3.1.1.-" evidence="9"/>
<keyword evidence="6" id="KW-0325">Glycoprotein</keyword>
<keyword evidence="4 9" id="KW-0732">Signal</keyword>
<evidence type="ECO:0000313" key="11">
    <source>
        <dbReference type="Proteomes" id="UP000799770"/>
    </source>
</evidence>
<feature type="chain" id="PRO_5029035237" description="Carboxylic ester hydrolase" evidence="9">
    <location>
        <begin position="19"/>
        <end position="301"/>
    </location>
</feature>
<dbReference type="InterPro" id="IPR010126">
    <property type="entry name" value="Esterase_phb"/>
</dbReference>
<dbReference type="Gene3D" id="3.40.50.1820">
    <property type="entry name" value="alpha/beta hydrolase"/>
    <property type="match status" value="1"/>
</dbReference>
<dbReference type="PANTHER" id="PTHR43037:SF3">
    <property type="entry name" value="FERULOYL ESTERASE B"/>
    <property type="match status" value="1"/>
</dbReference>
<keyword evidence="5 9" id="KW-0378">Hydrolase</keyword>
<proteinExistence type="inferred from homology"/>
<dbReference type="InterPro" id="IPR029058">
    <property type="entry name" value="AB_hydrolase_fold"/>
</dbReference>
<evidence type="ECO:0000256" key="8">
    <source>
        <dbReference type="ARBA" id="ARBA00023326"/>
    </source>
</evidence>
<protein>
    <recommendedName>
        <fullName evidence="9">Carboxylic ester hydrolase</fullName>
        <ecNumber evidence="9">3.1.1.-</ecNumber>
    </recommendedName>
</protein>
<evidence type="ECO:0000313" key="10">
    <source>
        <dbReference type="EMBL" id="KAF2117175.1"/>
    </source>
</evidence>
<dbReference type="NCBIfam" id="TIGR01840">
    <property type="entry name" value="esterase_phb"/>
    <property type="match status" value="1"/>
</dbReference>
<organism evidence="10 11">
    <name type="scientific">Lophiotrema nucula</name>
    <dbReference type="NCBI Taxonomy" id="690887"/>
    <lineage>
        <taxon>Eukaryota</taxon>
        <taxon>Fungi</taxon>
        <taxon>Dikarya</taxon>
        <taxon>Ascomycota</taxon>
        <taxon>Pezizomycotina</taxon>
        <taxon>Dothideomycetes</taxon>
        <taxon>Pleosporomycetidae</taxon>
        <taxon>Pleosporales</taxon>
        <taxon>Lophiotremataceae</taxon>
        <taxon>Lophiotrema</taxon>
    </lineage>
</organism>
<evidence type="ECO:0000256" key="1">
    <source>
        <dbReference type="ARBA" id="ARBA00004613"/>
    </source>
</evidence>